<keyword evidence="10" id="KW-1185">Reference proteome</keyword>
<feature type="transmembrane region" description="Helical" evidence="7">
    <location>
        <begin position="178"/>
        <end position="200"/>
    </location>
</feature>
<feature type="transmembrane region" description="Helical" evidence="7">
    <location>
        <begin position="116"/>
        <end position="134"/>
    </location>
</feature>
<name>A0A409WPP3_9AGAR</name>
<dbReference type="Pfam" id="PF07690">
    <property type="entry name" value="MFS_1"/>
    <property type="match status" value="1"/>
</dbReference>
<dbReference type="AlphaFoldDB" id="A0A409WPP3"/>
<dbReference type="InterPro" id="IPR020846">
    <property type="entry name" value="MFS_dom"/>
</dbReference>
<dbReference type="PANTHER" id="PTHR43791">
    <property type="entry name" value="PERMEASE-RELATED"/>
    <property type="match status" value="1"/>
</dbReference>
<evidence type="ECO:0000256" key="5">
    <source>
        <dbReference type="ARBA" id="ARBA00023136"/>
    </source>
</evidence>
<dbReference type="PROSITE" id="PS50850">
    <property type="entry name" value="MFS"/>
    <property type="match status" value="1"/>
</dbReference>
<feature type="transmembrane region" description="Helical" evidence="7">
    <location>
        <begin position="283"/>
        <end position="303"/>
    </location>
</feature>
<organism evidence="9 10">
    <name type="scientific">Gymnopilus dilepis</name>
    <dbReference type="NCBI Taxonomy" id="231916"/>
    <lineage>
        <taxon>Eukaryota</taxon>
        <taxon>Fungi</taxon>
        <taxon>Dikarya</taxon>
        <taxon>Basidiomycota</taxon>
        <taxon>Agaricomycotina</taxon>
        <taxon>Agaricomycetes</taxon>
        <taxon>Agaricomycetidae</taxon>
        <taxon>Agaricales</taxon>
        <taxon>Agaricineae</taxon>
        <taxon>Hymenogastraceae</taxon>
        <taxon>Gymnopilus</taxon>
    </lineage>
</organism>
<dbReference type="FunFam" id="1.20.1250.20:FF:000013">
    <property type="entry name" value="MFS general substrate transporter"/>
    <property type="match status" value="1"/>
</dbReference>
<feature type="transmembrane region" description="Helical" evidence="7">
    <location>
        <begin position="437"/>
        <end position="455"/>
    </location>
</feature>
<feature type="transmembrane region" description="Helical" evidence="7">
    <location>
        <begin position="347"/>
        <end position="367"/>
    </location>
</feature>
<feature type="region of interest" description="Disordered" evidence="6">
    <location>
        <begin position="1"/>
        <end position="28"/>
    </location>
</feature>
<dbReference type="STRING" id="231916.A0A409WPP3"/>
<keyword evidence="4 7" id="KW-1133">Transmembrane helix</keyword>
<proteinExistence type="predicted"/>
<dbReference type="Gene3D" id="1.20.1250.20">
    <property type="entry name" value="MFS general substrate transporter like domains"/>
    <property type="match status" value="2"/>
</dbReference>
<dbReference type="SUPFAM" id="SSF103473">
    <property type="entry name" value="MFS general substrate transporter"/>
    <property type="match status" value="1"/>
</dbReference>
<feature type="transmembrane region" description="Helical" evidence="7">
    <location>
        <begin position="373"/>
        <end position="393"/>
    </location>
</feature>
<dbReference type="OrthoDB" id="2985014at2759"/>
<evidence type="ECO:0000256" key="2">
    <source>
        <dbReference type="ARBA" id="ARBA00022448"/>
    </source>
</evidence>
<evidence type="ECO:0000256" key="3">
    <source>
        <dbReference type="ARBA" id="ARBA00022692"/>
    </source>
</evidence>
<feature type="transmembrane region" description="Helical" evidence="7">
    <location>
        <begin position="315"/>
        <end position="335"/>
    </location>
</feature>
<evidence type="ECO:0000256" key="7">
    <source>
        <dbReference type="SAM" id="Phobius"/>
    </source>
</evidence>
<evidence type="ECO:0000256" key="1">
    <source>
        <dbReference type="ARBA" id="ARBA00004141"/>
    </source>
</evidence>
<feature type="transmembrane region" description="Helical" evidence="7">
    <location>
        <begin position="212"/>
        <end position="232"/>
    </location>
</feature>
<gene>
    <name evidence="9" type="ORF">CVT26_003911</name>
</gene>
<evidence type="ECO:0000313" key="10">
    <source>
        <dbReference type="Proteomes" id="UP000284706"/>
    </source>
</evidence>
<evidence type="ECO:0000313" key="9">
    <source>
        <dbReference type="EMBL" id="PPQ80469.1"/>
    </source>
</evidence>
<reference evidence="9 10" key="1">
    <citation type="journal article" date="2018" name="Evol. Lett.">
        <title>Horizontal gene cluster transfer increased hallucinogenic mushroom diversity.</title>
        <authorList>
            <person name="Reynolds H.T."/>
            <person name="Vijayakumar V."/>
            <person name="Gluck-Thaler E."/>
            <person name="Korotkin H.B."/>
            <person name="Matheny P.B."/>
            <person name="Slot J.C."/>
        </authorList>
    </citation>
    <scope>NUCLEOTIDE SEQUENCE [LARGE SCALE GENOMIC DNA]</scope>
    <source>
        <strain evidence="9 10">SRW20</strain>
    </source>
</reference>
<keyword evidence="2" id="KW-0813">Transport</keyword>
<dbReference type="PANTHER" id="PTHR43791:SF6">
    <property type="entry name" value="TRANSPORTER, PUTATIVE (AFU_ORTHOLOGUE AFUA_1G16690)-RELATED"/>
    <property type="match status" value="1"/>
</dbReference>
<feature type="transmembrane region" description="Helical" evidence="7">
    <location>
        <begin position="146"/>
        <end position="166"/>
    </location>
</feature>
<evidence type="ECO:0000259" key="8">
    <source>
        <dbReference type="PROSITE" id="PS50850"/>
    </source>
</evidence>
<dbReference type="Proteomes" id="UP000284706">
    <property type="component" value="Unassembled WGS sequence"/>
</dbReference>
<feature type="domain" description="Major facilitator superfamily (MFS) profile" evidence="8">
    <location>
        <begin position="49"/>
        <end position="460"/>
    </location>
</feature>
<dbReference type="GO" id="GO:0016020">
    <property type="term" value="C:membrane"/>
    <property type="evidence" value="ECO:0007669"/>
    <property type="project" value="UniProtKB-SubCell"/>
</dbReference>
<dbReference type="FunFam" id="1.20.1250.20:FF:000057">
    <property type="entry name" value="MFS general substrate transporter"/>
    <property type="match status" value="1"/>
</dbReference>
<protein>
    <recommendedName>
        <fullName evidence="8">Major facilitator superfamily (MFS) profile domain-containing protein</fullName>
    </recommendedName>
</protein>
<comment type="subcellular location">
    <subcellularLocation>
        <location evidence="1">Membrane</location>
        <topology evidence="1">Multi-pass membrane protein</topology>
    </subcellularLocation>
</comment>
<sequence>MVSSSLDEKDYEKQPSGSLSHVEEADAEFGGPEARKKLERRLLWKIDLRMSILIIIYILNYIDRNNAGAARLRGFEKDLNLKGTEFATLLSILYVGYIIMQVPSNMFLNWMGKPSIYLPCCMIVWGTISCLTGVAKNFVGALLTRFFLGFVEAAFFPGALFLLSKWYKRNELGLRTAILYCGNIISNAFGALIASGILNGMQGKLGHAAWRWLFYIEGALTIFIATLAIFILPDFPATTKWLTEEERALAMKRMEEDAGVGDEEQTEHGAGAGLIMAVTDWKVWWLAFALTSQVVALSFNAYFPTLSATLGFNPTVTLLLCAPPFVFAAIVTFVLSRHSDKKQERFYHITASLATGIVGFIIAISTMNLAARYVSLFLMAQSYAGFVVMYAWMSNTFARPPSKRAVALALINAFSQLGNVAGSYVWPSVWGPTYRNSYAICIATSGTTIVMCWIFRQHLARLNRRLDEEGVQVFRYIL</sequence>
<feature type="transmembrane region" description="Helical" evidence="7">
    <location>
        <begin position="86"/>
        <end position="104"/>
    </location>
</feature>
<comment type="caution">
    <text evidence="9">The sequence shown here is derived from an EMBL/GenBank/DDBJ whole genome shotgun (WGS) entry which is preliminary data.</text>
</comment>
<dbReference type="InterPro" id="IPR011701">
    <property type="entry name" value="MFS"/>
</dbReference>
<keyword evidence="3 7" id="KW-0812">Transmembrane</keyword>
<dbReference type="InParanoid" id="A0A409WPP3"/>
<keyword evidence="5 7" id="KW-0472">Membrane</keyword>
<dbReference type="GO" id="GO:0022857">
    <property type="term" value="F:transmembrane transporter activity"/>
    <property type="evidence" value="ECO:0007669"/>
    <property type="project" value="InterPro"/>
</dbReference>
<accession>A0A409WPP3</accession>
<evidence type="ECO:0000256" key="4">
    <source>
        <dbReference type="ARBA" id="ARBA00022989"/>
    </source>
</evidence>
<feature type="compositionally biased region" description="Basic and acidic residues" evidence="6">
    <location>
        <begin position="1"/>
        <end position="13"/>
    </location>
</feature>
<feature type="transmembrane region" description="Helical" evidence="7">
    <location>
        <begin position="405"/>
        <end position="425"/>
    </location>
</feature>
<dbReference type="EMBL" id="NHYE01004948">
    <property type="protein sequence ID" value="PPQ80469.1"/>
    <property type="molecule type" value="Genomic_DNA"/>
</dbReference>
<dbReference type="InterPro" id="IPR036259">
    <property type="entry name" value="MFS_trans_sf"/>
</dbReference>
<evidence type="ECO:0000256" key="6">
    <source>
        <dbReference type="SAM" id="MobiDB-lite"/>
    </source>
</evidence>